<reference evidence="2 3" key="2">
    <citation type="submission" date="2018-11" db="EMBL/GenBank/DDBJ databases">
        <authorList>
            <consortium name="Pathogen Informatics"/>
        </authorList>
    </citation>
    <scope>NUCLEOTIDE SEQUENCE [LARGE SCALE GENOMIC DNA]</scope>
    <source>
        <strain evidence="2 3">Egypt</strain>
    </source>
</reference>
<organism evidence="4">
    <name type="scientific">Echinostoma caproni</name>
    <dbReference type="NCBI Taxonomy" id="27848"/>
    <lineage>
        <taxon>Eukaryota</taxon>
        <taxon>Metazoa</taxon>
        <taxon>Spiralia</taxon>
        <taxon>Lophotrochozoa</taxon>
        <taxon>Platyhelminthes</taxon>
        <taxon>Trematoda</taxon>
        <taxon>Digenea</taxon>
        <taxon>Plagiorchiida</taxon>
        <taxon>Echinostomata</taxon>
        <taxon>Echinostomatoidea</taxon>
        <taxon>Echinostomatidae</taxon>
        <taxon>Echinostoma</taxon>
    </lineage>
</organism>
<accession>A0A183AYD5</accession>
<evidence type="ECO:0000313" key="4">
    <source>
        <dbReference type="WBParaSite" id="ECPE_0001200501-mRNA-1"/>
    </source>
</evidence>
<protein>
    <submittedName>
        <fullName evidence="2 4">Uncharacterized protein</fullName>
    </submittedName>
</protein>
<dbReference type="EMBL" id="UZAN01051894">
    <property type="protein sequence ID" value="VDP89183.1"/>
    <property type="molecule type" value="Genomic_DNA"/>
</dbReference>
<proteinExistence type="predicted"/>
<evidence type="ECO:0000313" key="2">
    <source>
        <dbReference type="EMBL" id="VDP89183.1"/>
    </source>
</evidence>
<evidence type="ECO:0000313" key="3">
    <source>
        <dbReference type="Proteomes" id="UP000272942"/>
    </source>
</evidence>
<dbReference type="WBParaSite" id="ECPE_0001200501-mRNA-1">
    <property type="protein sequence ID" value="ECPE_0001200501-mRNA-1"/>
    <property type="gene ID" value="ECPE_0001200501"/>
</dbReference>
<name>A0A183AYD5_9TREM</name>
<gene>
    <name evidence="2" type="ORF">ECPE_LOCUS11970</name>
</gene>
<feature type="region of interest" description="Disordered" evidence="1">
    <location>
        <begin position="73"/>
        <end position="102"/>
    </location>
</feature>
<dbReference type="AlphaFoldDB" id="A0A183AYD5"/>
<evidence type="ECO:0000256" key="1">
    <source>
        <dbReference type="SAM" id="MobiDB-lite"/>
    </source>
</evidence>
<keyword evidence="3" id="KW-1185">Reference proteome</keyword>
<feature type="compositionally biased region" description="Low complexity" evidence="1">
    <location>
        <begin position="90"/>
        <end position="100"/>
    </location>
</feature>
<reference evidence="4" key="1">
    <citation type="submission" date="2016-06" db="UniProtKB">
        <authorList>
            <consortium name="WormBaseParasite"/>
        </authorList>
    </citation>
    <scope>IDENTIFICATION</scope>
</reference>
<sequence length="135" mass="15912">MLPPKRVQRNVFKPEAYGPHYDEWIRVTSYTSGKRLKTIKSTHYPKIGQAMVEITYLTDATVHRRHIEQIHFNETSISKEAPVEEIQKNPPSETPSTPTEFQRQQSLFREYIPMRIPHWPSDDQSEEQTNLTKFS</sequence>
<dbReference type="Proteomes" id="UP000272942">
    <property type="component" value="Unassembled WGS sequence"/>
</dbReference>